<keyword evidence="4" id="KW-0238">DNA-binding</keyword>
<name>A0ABW2H845_9ACTN</name>
<dbReference type="InterPro" id="IPR039425">
    <property type="entry name" value="RNA_pol_sigma-70-like"/>
</dbReference>
<dbReference type="InterPro" id="IPR014284">
    <property type="entry name" value="RNA_pol_sigma-70_dom"/>
</dbReference>
<evidence type="ECO:0000313" key="8">
    <source>
        <dbReference type="Proteomes" id="UP001596392"/>
    </source>
</evidence>
<reference evidence="8" key="1">
    <citation type="journal article" date="2019" name="Int. J. Syst. Evol. Microbiol.">
        <title>The Global Catalogue of Microorganisms (GCM) 10K type strain sequencing project: providing services to taxonomists for standard genome sequencing and annotation.</title>
        <authorList>
            <consortium name="The Broad Institute Genomics Platform"/>
            <consortium name="The Broad Institute Genome Sequencing Center for Infectious Disease"/>
            <person name="Wu L."/>
            <person name="Ma J."/>
        </authorList>
    </citation>
    <scope>NUCLEOTIDE SEQUENCE [LARGE SCALE GENOMIC DNA]</scope>
    <source>
        <strain evidence="8">CGMCC 1.9106</strain>
    </source>
</reference>
<proteinExistence type="inferred from homology"/>
<dbReference type="InterPro" id="IPR013324">
    <property type="entry name" value="RNA_pol_sigma_r3/r4-like"/>
</dbReference>
<evidence type="ECO:0000313" key="7">
    <source>
        <dbReference type="EMBL" id="MFC7247523.1"/>
    </source>
</evidence>
<dbReference type="SUPFAM" id="SSF88659">
    <property type="entry name" value="Sigma3 and sigma4 domains of RNA polymerase sigma factors"/>
    <property type="match status" value="1"/>
</dbReference>
<dbReference type="PANTHER" id="PTHR43133:SF8">
    <property type="entry name" value="RNA POLYMERASE SIGMA FACTOR HI_1459-RELATED"/>
    <property type="match status" value="1"/>
</dbReference>
<dbReference type="RefSeq" id="WP_376810247.1">
    <property type="nucleotide sequence ID" value="NZ_JBHTAC010000058.1"/>
</dbReference>
<dbReference type="Gene3D" id="1.10.10.10">
    <property type="entry name" value="Winged helix-like DNA-binding domain superfamily/Winged helix DNA-binding domain"/>
    <property type="match status" value="1"/>
</dbReference>
<dbReference type="EMBL" id="JBHTAC010000058">
    <property type="protein sequence ID" value="MFC7247523.1"/>
    <property type="molecule type" value="Genomic_DNA"/>
</dbReference>
<organism evidence="7 8">
    <name type="scientific">Catellatospora aurea</name>
    <dbReference type="NCBI Taxonomy" id="1337874"/>
    <lineage>
        <taxon>Bacteria</taxon>
        <taxon>Bacillati</taxon>
        <taxon>Actinomycetota</taxon>
        <taxon>Actinomycetes</taxon>
        <taxon>Micromonosporales</taxon>
        <taxon>Micromonosporaceae</taxon>
        <taxon>Catellatospora</taxon>
    </lineage>
</organism>
<sequence>MERDRHELAGGHTLTRSWIAHLHQLAQEICGGHEDAQDMVQAVLLRLLDRKTALEPSRFSDEFLRRELRTVYERDRGSWWARAVELRATVPDRAAPQHPTHELWDLAAAWRRLPPGQRAVLALRYHDDMSVQAAARVLGLSAGTVKSQTYYAIDALRRMLPEYCGRVGPLPDIGRAPLPSEGERFTVAPAARRRRMLRSLAAAVAAREIHRQNAGPRPVQ</sequence>
<dbReference type="Pfam" id="PF08281">
    <property type="entry name" value="Sigma70_r4_2"/>
    <property type="match status" value="1"/>
</dbReference>
<keyword evidence="8" id="KW-1185">Reference proteome</keyword>
<feature type="domain" description="RNA polymerase sigma factor 70 region 4 type 2" evidence="6">
    <location>
        <begin position="106"/>
        <end position="150"/>
    </location>
</feature>
<dbReference type="InterPro" id="IPR036388">
    <property type="entry name" value="WH-like_DNA-bd_sf"/>
</dbReference>
<evidence type="ECO:0000259" key="6">
    <source>
        <dbReference type="Pfam" id="PF08281"/>
    </source>
</evidence>
<accession>A0ABW2H845</accession>
<protein>
    <submittedName>
        <fullName evidence="7">Sigma-70 family RNA polymerase sigma factor</fullName>
    </submittedName>
</protein>
<gene>
    <name evidence="7" type="ORF">ACFQO7_34105</name>
</gene>
<evidence type="ECO:0000256" key="2">
    <source>
        <dbReference type="ARBA" id="ARBA00023015"/>
    </source>
</evidence>
<evidence type="ECO:0000256" key="4">
    <source>
        <dbReference type="ARBA" id="ARBA00023125"/>
    </source>
</evidence>
<dbReference type="NCBIfam" id="TIGR02937">
    <property type="entry name" value="sigma70-ECF"/>
    <property type="match status" value="1"/>
</dbReference>
<keyword evidence="3" id="KW-0731">Sigma factor</keyword>
<comment type="caution">
    <text evidence="7">The sequence shown here is derived from an EMBL/GenBank/DDBJ whole genome shotgun (WGS) entry which is preliminary data.</text>
</comment>
<dbReference type="InterPro" id="IPR013249">
    <property type="entry name" value="RNA_pol_sigma70_r4_t2"/>
</dbReference>
<evidence type="ECO:0000256" key="1">
    <source>
        <dbReference type="ARBA" id="ARBA00010641"/>
    </source>
</evidence>
<comment type="similarity">
    <text evidence="1">Belongs to the sigma-70 factor family. ECF subfamily.</text>
</comment>
<keyword evidence="2" id="KW-0805">Transcription regulation</keyword>
<keyword evidence="5" id="KW-0804">Transcription</keyword>
<dbReference type="PANTHER" id="PTHR43133">
    <property type="entry name" value="RNA POLYMERASE ECF-TYPE SIGMA FACTO"/>
    <property type="match status" value="1"/>
</dbReference>
<dbReference type="Proteomes" id="UP001596392">
    <property type="component" value="Unassembled WGS sequence"/>
</dbReference>
<evidence type="ECO:0000256" key="5">
    <source>
        <dbReference type="ARBA" id="ARBA00023163"/>
    </source>
</evidence>
<evidence type="ECO:0000256" key="3">
    <source>
        <dbReference type="ARBA" id="ARBA00023082"/>
    </source>
</evidence>